<evidence type="ECO:0000256" key="1">
    <source>
        <dbReference type="ARBA" id="ARBA00006484"/>
    </source>
</evidence>
<dbReference type="PANTHER" id="PTHR24321:SF8">
    <property type="entry name" value="ESTRADIOL 17-BETA-DEHYDROGENASE 8-RELATED"/>
    <property type="match status" value="1"/>
</dbReference>
<dbReference type="PANTHER" id="PTHR24321">
    <property type="entry name" value="DEHYDROGENASES, SHORT CHAIN"/>
    <property type="match status" value="1"/>
</dbReference>
<dbReference type="PROSITE" id="PS00061">
    <property type="entry name" value="ADH_SHORT"/>
    <property type="match status" value="1"/>
</dbReference>
<dbReference type="Proteomes" id="UP000799750">
    <property type="component" value="Unassembled WGS sequence"/>
</dbReference>
<gene>
    <name evidence="5" type="ORF">BU16DRAFT_544934</name>
</gene>
<keyword evidence="2" id="KW-0521">NADP</keyword>
<dbReference type="GO" id="GO:0016491">
    <property type="term" value="F:oxidoreductase activity"/>
    <property type="evidence" value="ECO:0007669"/>
    <property type="project" value="UniProtKB-KW"/>
</dbReference>
<keyword evidence="3" id="KW-0560">Oxidoreductase</keyword>
<feature type="transmembrane region" description="Helical" evidence="4">
    <location>
        <begin position="12"/>
        <end position="31"/>
    </location>
</feature>
<proteinExistence type="inferred from homology"/>
<organism evidence="5 6">
    <name type="scientific">Lophium mytilinum</name>
    <dbReference type="NCBI Taxonomy" id="390894"/>
    <lineage>
        <taxon>Eukaryota</taxon>
        <taxon>Fungi</taxon>
        <taxon>Dikarya</taxon>
        <taxon>Ascomycota</taxon>
        <taxon>Pezizomycotina</taxon>
        <taxon>Dothideomycetes</taxon>
        <taxon>Pleosporomycetidae</taxon>
        <taxon>Mytilinidiales</taxon>
        <taxon>Mytilinidiaceae</taxon>
        <taxon>Lophium</taxon>
    </lineage>
</organism>
<sequence>MASPHPFAGKIIAITGAASGIGLSLATYLAVRGATLSLADINSAALAEASSSIRAAAPTVRLSITAVDVRSAASVRAWISGTVEKLGPLDGAANIAGVLNKTRAGGFTAITDVDDEEWDFLLAVNLTGVMYCMREQLKVIRDGGSIVNASSIAGLHGAAGGAAYTASKHGVVGLTKSAAKDPTVAGRGVRVNCFCPAMVQTPMADLTMEIYPDYIPSNPLKRIGKAEEVASLAAFLLGDESRFITGVAYSIDGGELA</sequence>
<reference evidence="5" key="1">
    <citation type="journal article" date="2020" name="Stud. Mycol.">
        <title>101 Dothideomycetes genomes: a test case for predicting lifestyles and emergence of pathogens.</title>
        <authorList>
            <person name="Haridas S."/>
            <person name="Albert R."/>
            <person name="Binder M."/>
            <person name="Bloem J."/>
            <person name="Labutti K."/>
            <person name="Salamov A."/>
            <person name="Andreopoulos B."/>
            <person name="Baker S."/>
            <person name="Barry K."/>
            <person name="Bills G."/>
            <person name="Bluhm B."/>
            <person name="Cannon C."/>
            <person name="Castanera R."/>
            <person name="Culley D."/>
            <person name="Daum C."/>
            <person name="Ezra D."/>
            <person name="Gonzalez J."/>
            <person name="Henrissat B."/>
            <person name="Kuo A."/>
            <person name="Liang C."/>
            <person name="Lipzen A."/>
            <person name="Lutzoni F."/>
            <person name="Magnuson J."/>
            <person name="Mondo S."/>
            <person name="Nolan M."/>
            <person name="Ohm R."/>
            <person name="Pangilinan J."/>
            <person name="Park H.-J."/>
            <person name="Ramirez L."/>
            <person name="Alfaro M."/>
            <person name="Sun H."/>
            <person name="Tritt A."/>
            <person name="Yoshinaga Y."/>
            <person name="Zwiers L.-H."/>
            <person name="Turgeon B."/>
            <person name="Goodwin S."/>
            <person name="Spatafora J."/>
            <person name="Crous P."/>
            <person name="Grigoriev I."/>
        </authorList>
    </citation>
    <scope>NUCLEOTIDE SEQUENCE</scope>
    <source>
        <strain evidence="5">CBS 269.34</strain>
    </source>
</reference>
<dbReference type="InterPro" id="IPR002347">
    <property type="entry name" value="SDR_fam"/>
</dbReference>
<dbReference type="SUPFAM" id="SSF51735">
    <property type="entry name" value="NAD(P)-binding Rossmann-fold domains"/>
    <property type="match status" value="1"/>
</dbReference>
<evidence type="ECO:0000256" key="3">
    <source>
        <dbReference type="ARBA" id="ARBA00023002"/>
    </source>
</evidence>
<dbReference type="Gene3D" id="3.40.50.720">
    <property type="entry name" value="NAD(P)-binding Rossmann-like Domain"/>
    <property type="match status" value="1"/>
</dbReference>
<evidence type="ECO:0000256" key="2">
    <source>
        <dbReference type="ARBA" id="ARBA00022857"/>
    </source>
</evidence>
<keyword evidence="4" id="KW-1133">Transmembrane helix</keyword>
<evidence type="ECO:0000313" key="5">
    <source>
        <dbReference type="EMBL" id="KAF2489568.1"/>
    </source>
</evidence>
<protein>
    <submittedName>
        <fullName evidence="5">NAD(P)-binding protein</fullName>
    </submittedName>
</protein>
<keyword evidence="4" id="KW-0812">Transmembrane</keyword>
<dbReference type="OrthoDB" id="1669814at2759"/>
<evidence type="ECO:0000256" key="4">
    <source>
        <dbReference type="SAM" id="Phobius"/>
    </source>
</evidence>
<dbReference type="Pfam" id="PF13561">
    <property type="entry name" value="adh_short_C2"/>
    <property type="match status" value="1"/>
</dbReference>
<comment type="similarity">
    <text evidence="1">Belongs to the short-chain dehydrogenases/reductases (SDR) family.</text>
</comment>
<dbReference type="InterPro" id="IPR036291">
    <property type="entry name" value="NAD(P)-bd_dom_sf"/>
</dbReference>
<dbReference type="EMBL" id="MU004199">
    <property type="protein sequence ID" value="KAF2489568.1"/>
    <property type="molecule type" value="Genomic_DNA"/>
</dbReference>
<accession>A0A6A6QAS2</accession>
<keyword evidence="4" id="KW-0472">Membrane</keyword>
<dbReference type="PRINTS" id="PR00081">
    <property type="entry name" value="GDHRDH"/>
</dbReference>
<dbReference type="PRINTS" id="PR00080">
    <property type="entry name" value="SDRFAMILY"/>
</dbReference>
<dbReference type="AlphaFoldDB" id="A0A6A6QAS2"/>
<dbReference type="InterPro" id="IPR020904">
    <property type="entry name" value="Sc_DH/Rdtase_CS"/>
</dbReference>
<evidence type="ECO:0000313" key="6">
    <source>
        <dbReference type="Proteomes" id="UP000799750"/>
    </source>
</evidence>
<dbReference type="FunFam" id="3.40.50.720:FF:000084">
    <property type="entry name" value="Short-chain dehydrogenase reductase"/>
    <property type="match status" value="1"/>
</dbReference>
<name>A0A6A6QAS2_9PEZI</name>
<keyword evidence="6" id="KW-1185">Reference proteome</keyword>